<dbReference type="GO" id="GO:0005524">
    <property type="term" value="F:ATP binding"/>
    <property type="evidence" value="ECO:0007669"/>
    <property type="project" value="UniProtKB-KW"/>
</dbReference>
<dbReference type="Proteomes" id="UP000293865">
    <property type="component" value="Unassembled WGS sequence"/>
</dbReference>
<dbReference type="InterPro" id="IPR027417">
    <property type="entry name" value="P-loop_NTPase"/>
</dbReference>
<keyword evidence="8" id="KW-0311">Gluconate utilization</keyword>
<comment type="catalytic activity">
    <reaction evidence="9 10">
        <text>D-gluconate + ATP = 6-phospho-D-gluconate + ADP + H(+)</text>
        <dbReference type="Rhea" id="RHEA:19433"/>
        <dbReference type="ChEBI" id="CHEBI:15378"/>
        <dbReference type="ChEBI" id="CHEBI:18391"/>
        <dbReference type="ChEBI" id="CHEBI:30616"/>
        <dbReference type="ChEBI" id="CHEBI:58759"/>
        <dbReference type="ChEBI" id="CHEBI:456216"/>
        <dbReference type="EC" id="2.7.1.12"/>
    </reaction>
</comment>
<gene>
    <name evidence="11" type="ORF">ESP51_03575</name>
</gene>
<evidence type="ECO:0000256" key="4">
    <source>
        <dbReference type="ARBA" id="ARBA00022679"/>
    </source>
</evidence>
<dbReference type="PANTHER" id="PTHR43442">
    <property type="entry name" value="GLUCONOKINASE-RELATED"/>
    <property type="match status" value="1"/>
</dbReference>
<evidence type="ECO:0000256" key="10">
    <source>
        <dbReference type="RuleBase" id="RU363066"/>
    </source>
</evidence>
<dbReference type="Pfam" id="PF01202">
    <property type="entry name" value="SKI"/>
    <property type="match status" value="1"/>
</dbReference>
<dbReference type="EMBL" id="SDPN01000004">
    <property type="protein sequence ID" value="RXZ72623.1"/>
    <property type="molecule type" value="Genomic_DNA"/>
</dbReference>
<dbReference type="GO" id="GO:0046316">
    <property type="term" value="F:gluconokinase activity"/>
    <property type="evidence" value="ECO:0007669"/>
    <property type="project" value="UniProtKB-EC"/>
</dbReference>
<evidence type="ECO:0000256" key="6">
    <source>
        <dbReference type="ARBA" id="ARBA00022777"/>
    </source>
</evidence>
<evidence type="ECO:0000256" key="5">
    <source>
        <dbReference type="ARBA" id="ARBA00022741"/>
    </source>
</evidence>
<dbReference type="InterPro" id="IPR031322">
    <property type="entry name" value="Shikimate/glucono_kinase"/>
</dbReference>
<evidence type="ECO:0000256" key="8">
    <source>
        <dbReference type="ARBA" id="ARBA00023064"/>
    </source>
</evidence>
<evidence type="ECO:0000256" key="3">
    <source>
        <dbReference type="ARBA" id="ARBA00012054"/>
    </source>
</evidence>
<dbReference type="GO" id="GO:0005737">
    <property type="term" value="C:cytoplasm"/>
    <property type="evidence" value="ECO:0007669"/>
    <property type="project" value="TreeGrafter"/>
</dbReference>
<comment type="caution">
    <text evidence="11">The sequence shown here is derived from an EMBL/GenBank/DDBJ whole genome shotgun (WGS) entry which is preliminary data.</text>
</comment>
<keyword evidence="4 10" id="KW-0808">Transferase</keyword>
<organism evidence="11 12">
    <name type="scientific">Agromyces albus</name>
    <dbReference type="NCBI Taxonomy" id="205332"/>
    <lineage>
        <taxon>Bacteria</taxon>
        <taxon>Bacillati</taxon>
        <taxon>Actinomycetota</taxon>
        <taxon>Actinomycetes</taxon>
        <taxon>Micrococcales</taxon>
        <taxon>Microbacteriaceae</taxon>
        <taxon>Agromyces</taxon>
    </lineage>
</organism>
<dbReference type="NCBIfam" id="TIGR01313">
    <property type="entry name" value="therm_gnt_kin"/>
    <property type="match status" value="1"/>
</dbReference>
<comment type="similarity">
    <text evidence="2 10">Belongs to the gluconokinase GntK/GntV family.</text>
</comment>
<evidence type="ECO:0000256" key="1">
    <source>
        <dbReference type="ARBA" id="ARBA00004761"/>
    </source>
</evidence>
<dbReference type="InterPro" id="IPR006001">
    <property type="entry name" value="Therm_gnt_kin"/>
</dbReference>
<accession>A0A4Q2L7S4</accession>
<evidence type="ECO:0000256" key="7">
    <source>
        <dbReference type="ARBA" id="ARBA00022840"/>
    </source>
</evidence>
<dbReference type="SUPFAM" id="SSF52540">
    <property type="entry name" value="P-loop containing nucleoside triphosphate hydrolases"/>
    <property type="match status" value="1"/>
</dbReference>
<evidence type="ECO:0000313" key="12">
    <source>
        <dbReference type="Proteomes" id="UP000293865"/>
    </source>
</evidence>
<dbReference type="PANTHER" id="PTHR43442:SF3">
    <property type="entry name" value="GLUCONOKINASE-RELATED"/>
    <property type="match status" value="1"/>
</dbReference>
<dbReference type="GO" id="GO:0019521">
    <property type="term" value="P:D-gluconate metabolic process"/>
    <property type="evidence" value="ECO:0007669"/>
    <property type="project" value="UniProtKB-KW"/>
</dbReference>
<dbReference type="EC" id="2.7.1.12" evidence="3 10"/>
<evidence type="ECO:0000256" key="9">
    <source>
        <dbReference type="ARBA" id="ARBA00048090"/>
    </source>
</evidence>
<evidence type="ECO:0000256" key="2">
    <source>
        <dbReference type="ARBA" id="ARBA00008420"/>
    </source>
</evidence>
<comment type="pathway">
    <text evidence="1">Carbohydrate acid metabolism.</text>
</comment>
<dbReference type="CDD" id="cd02021">
    <property type="entry name" value="GntK"/>
    <property type="match status" value="1"/>
</dbReference>
<keyword evidence="5 10" id="KW-0547">Nucleotide-binding</keyword>
<keyword evidence="6 10" id="KW-0418">Kinase</keyword>
<proteinExistence type="inferred from homology"/>
<evidence type="ECO:0000313" key="11">
    <source>
        <dbReference type="EMBL" id="RXZ72623.1"/>
    </source>
</evidence>
<dbReference type="FunFam" id="3.40.50.300:FF:000522">
    <property type="entry name" value="Gluconokinase"/>
    <property type="match status" value="1"/>
</dbReference>
<protein>
    <recommendedName>
        <fullName evidence="3 10">Gluconokinase</fullName>
        <ecNumber evidence="3 10">2.7.1.12</ecNumber>
    </recommendedName>
</protein>
<keyword evidence="12" id="KW-1185">Reference proteome</keyword>
<sequence>MGVSGSGKTTIGRLLAEGLGAAFVDADDLHPDTNRAKMSAGVPLTDDDRWPWLESVGRVIRDETLAGGSIVACSALKRAYRDRIAAAADDDVSFIHLTGSTATISARMQERPGHFMPPALLTSQLETLEPLEPQERGATFANVGDPREVVSRIRDLL</sequence>
<dbReference type="OrthoDB" id="9795716at2"/>
<dbReference type="AlphaFoldDB" id="A0A4Q2L7S4"/>
<reference evidence="11 12" key="1">
    <citation type="submission" date="2019-01" db="EMBL/GenBank/DDBJ databases">
        <title>Agromyces.</title>
        <authorList>
            <person name="Li J."/>
        </authorList>
    </citation>
    <scope>NUCLEOTIDE SEQUENCE [LARGE SCALE GENOMIC DNA]</scope>
    <source>
        <strain evidence="11 12">DSM 15934</strain>
    </source>
</reference>
<keyword evidence="7 10" id="KW-0067">ATP-binding</keyword>
<name>A0A4Q2L7S4_9MICO</name>
<dbReference type="Gene3D" id="3.40.50.300">
    <property type="entry name" value="P-loop containing nucleotide triphosphate hydrolases"/>
    <property type="match status" value="1"/>
</dbReference>